<organism evidence="1">
    <name type="scientific">Graphocephala atropunctata</name>
    <dbReference type="NCBI Taxonomy" id="36148"/>
    <lineage>
        <taxon>Eukaryota</taxon>
        <taxon>Metazoa</taxon>
        <taxon>Ecdysozoa</taxon>
        <taxon>Arthropoda</taxon>
        <taxon>Hexapoda</taxon>
        <taxon>Insecta</taxon>
        <taxon>Pterygota</taxon>
        <taxon>Neoptera</taxon>
        <taxon>Paraneoptera</taxon>
        <taxon>Hemiptera</taxon>
        <taxon>Auchenorrhyncha</taxon>
        <taxon>Membracoidea</taxon>
        <taxon>Cicadellidae</taxon>
        <taxon>Cicadellinae</taxon>
        <taxon>Cicadellini</taxon>
        <taxon>Graphocephala</taxon>
    </lineage>
</organism>
<accession>A0A1B6KNS4</accession>
<dbReference type="AlphaFoldDB" id="A0A1B6KNS4"/>
<reference evidence="1" key="1">
    <citation type="submission" date="2015-11" db="EMBL/GenBank/DDBJ databases">
        <title>De novo transcriptome assembly of four potential Pierce s Disease insect vectors from Arizona vineyards.</title>
        <authorList>
            <person name="Tassone E.E."/>
        </authorList>
    </citation>
    <scope>NUCLEOTIDE SEQUENCE</scope>
</reference>
<proteinExistence type="predicted"/>
<feature type="non-terminal residue" evidence="1">
    <location>
        <position position="1"/>
    </location>
</feature>
<feature type="non-terminal residue" evidence="1">
    <location>
        <position position="101"/>
    </location>
</feature>
<evidence type="ECO:0000313" key="1">
    <source>
        <dbReference type="EMBL" id="JAT13090.1"/>
    </source>
</evidence>
<name>A0A1B6KNS4_9HEMI</name>
<dbReference type="EMBL" id="GEBQ01026887">
    <property type="protein sequence ID" value="JAT13090.1"/>
    <property type="molecule type" value="Transcribed_RNA"/>
</dbReference>
<gene>
    <name evidence="1" type="ORF">g.50296</name>
</gene>
<protein>
    <submittedName>
        <fullName evidence="1">Uncharacterized protein</fullName>
    </submittedName>
</protein>
<sequence>SKAIKASVHLKAAINSREQMYADVPASVPLWRDVDVMTSDDRYSRDVTGRRYGAKAMCCGRVLVIHRQLADERLPSHHIGVEMTQGDPLLPLQPPTWKLAR</sequence>